<dbReference type="Proteomes" id="UP001055072">
    <property type="component" value="Unassembled WGS sequence"/>
</dbReference>
<evidence type="ECO:0000313" key="2">
    <source>
        <dbReference type="Proteomes" id="UP001055072"/>
    </source>
</evidence>
<keyword evidence="2" id="KW-1185">Reference proteome</keyword>
<reference evidence="1" key="1">
    <citation type="journal article" date="2021" name="Environ. Microbiol.">
        <title>Gene family expansions and transcriptome signatures uncover fungal adaptations to wood decay.</title>
        <authorList>
            <person name="Hage H."/>
            <person name="Miyauchi S."/>
            <person name="Viragh M."/>
            <person name="Drula E."/>
            <person name="Min B."/>
            <person name="Chaduli D."/>
            <person name="Navarro D."/>
            <person name="Favel A."/>
            <person name="Norest M."/>
            <person name="Lesage-Meessen L."/>
            <person name="Balint B."/>
            <person name="Merenyi Z."/>
            <person name="de Eugenio L."/>
            <person name="Morin E."/>
            <person name="Martinez A.T."/>
            <person name="Baldrian P."/>
            <person name="Stursova M."/>
            <person name="Martinez M.J."/>
            <person name="Novotny C."/>
            <person name="Magnuson J.K."/>
            <person name="Spatafora J.W."/>
            <person name="Maurice S."/>
            <person name="Pangilinan J."/>
            <person name="Andreopoulos W."/>
            <person name="LaButti K."/>
            <person name="Hundley H."/>
            <person name="Na H."/>
            <person name="Kuo A."/>
            <person name="Barry K."/>
            <person name="Lipzen A."/>
            <person name="Henrissat B."/>
            <person name="Riley R."/>
            <person name="Ahrendt S."/>
            <person name="Nagy L.G."/>
            <person name="Grigoriev I.V."/>
            <person name="Martin F."/>
            <person name="Rosso M.N."/>
        </authorList>
    </citation>
    <scope>NUCLEOTIDE SEQUENCE</scope>
    <source>
        <strain evidence="1">CBS 384.51</strain>
    </source>
</reference>
<organism evidence="1 2">
    <name type="scientific">Irpex rosettiformis</name>
    <dbReference type="NCBI Taxonomy" id="378272"/>
    <lineage>
        <taxon>Eukaryota</taxon>
        <taxon>Fungi</taxon>
        <taxon>Dikarya</taxon>
        <taxon>Basidiomycota</taxon>
        <taxon>Agaricomycotina</taxon>
        <taxon>Agaricomycetes</taxon>
        <taxon>Polyporales</taxon>
        <taxon>Irpicaceae</taxon>
        <taxon>Irpex</taxon>
    </lineage>
</organism>
<comment type="caution">
    <text evidence="1">The sequence shown here is derived from an EMBL/GenBank/DDBJ whole genome shotgun (WGS) entry which is preliminary data.</text>
</comment>
<dbReference type="EMBL" id="MU274922">
    <property type="protein sequence ID" value="KAI0086622.1"/>
    <property type="molecule type" value="Genomic_DNA"/>
</dbReference>
<gene>
    <name evidence="1" type="ORF">BDY19DRAFT_995640</name>
</gene>
<sequence length="1596" mass="170296">MLMWYSLTRRFSVLRNSAGEPIGLDEIKFKLAEQRARGSENRVSEEEEDMILEALSRLRTKGSTSRTGAITEEGDTQGERVLSGYTETGSRISESPSFAGSQSVQSTTTTSSVLHGSTSNASLSSAKGSQVGRRMSNNLFGSGKFHDQSYMRTAYQRRTTTSTGSRSSVKNSDSTVSMSTITSSRIGPHNSVYSDLQSLRPITPDSSSAYGSSAPSSPNRGPHERELIMDVRPDLSRTLVPEVLGRASLALDEVIRELEEEGDDEIVMERSPISPTALASPGNISAPLSETSPFTISPPISPADSEPGMAVSSDEGSQRASPFSRSSTTSPTPRLPGYIPGMPRPMTPHNISFDSDDQTPSATPRATSPRLPTSNSQPSPISQAIASGLHRSTSSASVTRNSRPVSPSTTSPVSTSPLFFHRSTNGRFTPEDRLHNGSGSDSLSQGDERPDSPVVGRHRPLSPLATPAYQSMTPVSISRPTTPSNITWTTPSQLSSPKSHGRRGSVTGQSVTGHNRNGSTVSAAEANGDVEHSRSSTRPLRSSVNPESPWHDSRHASSTSLGINADYRPSSAMSGTELNSSPVQTLNRSLRSPTPVHNNAYPSTSGAFADQGVHTNGNGLSPSRRTSKQNNHSSFSFTPSQTLLFSPLTNVSRSSLGSAGSSYHSWDEDHKQDRLRDLYFSLDPQPEWHDLSREQSPSSTSRTTPYEASDSEGAVREELGLNKSDVVTIQEKLVTAALTKAATPEGRYRANSVRRRRPSTSQSNYSFTGAEKAANPSQAPQSQSQSQSQAPATTAYSNRQVNSEQLAKANALLNAVVDSIQSPRNKPINITDLEEPAASTTHAEESVATNPSPSQKHRALADALFGTEDRQKVDAALPLPFTFPATVRISPPEKPASVTSEVISSDHVVDDEKAPAEPTEHVAVTLDEATPKVSEPNGHVDPTLLALDVQRRAEAATAALRKSPSIPKFSEGSSSTRKRIAREQISSPTLVSASTSVDTIPLTSINPAQVRTPAPPPTTLSARIKRLRGTLRAKSPQATGPETSRPSVELAKTPPSTQTITFNSLSPDAFSKDVLSANESTRFKISPPSMASPPASAGPGLKGFMSRFRKHKTSELLSLNEKREPTLSPSTTISSALTPTPQYSVQSSTTPESQSAPASRTFFAGSRPLSPPQLPMPSLSSSQAGIDIPAPASAPIAPAQSGEAALKQLFDAAHDLGLDESALSELLARSPSTASKSTVWTKSVRSNSVADGRQSQRTELRESTASPLSFDGRSSIDPMSSRPSTEIRQLTIRKNTEPSATTRPAPSPASKDPLATVIRRTIIIPSDSKATMDLNALLRKQSTSRRRQSLGGGSINSARSIQDRVPTPPPPRANASKRFSAGRSPPVPTMPSFAAHGDTIAPPAQMEKSNSTYESLYEMYAGDVRTPAAAHVDGIPSGSQSVQGEAGGVEAGAAVEVIELANGETIWSIVNGLRDDDAESFYDNRTSFTSEYSAEGVRVFFKEHARKSSKSSTTSLLSRKKQQGSASQRPETKVFFSSSAQIDRLIETLTRDKEAGSFNIAPNRQHSHLAHSASSSLVSTTDMLERMLGSMSASSS</sequence>
<evidence type="ECO:0000313" key="1">
    <source>
        <dbReference type="EMBL" id="KAI0086622.1"/>
    </source>
</evidence>
<proteinExistence type="predicted"/>
<accession>A0ACB8TX12</accession>
<protein>
    <submittedName>
        <fullName evidence="1">Uncharacterized protein</fullName>
    </submittedName>
</protein>
<name>A0ACB8TX12_9APHY</name>